<dbReference type="EMBL" id="CP036263">
    <property type="protein sequence ID" value="QDT00500.1"/>
    <property type="molecule type" value="Genomic_DNA"/>
</dbReference>
<dbReference type="Proteomes" id="UP000319852">
    <property type="component" value="Chromosome"/>
</dbReference>
<accession>A0A517N042</accession>
<keyword evidence="2" id="KW-1185">Reference proteome</keyword>
<sequence length="74" mass="8482">MDPNKVFADERMFGFCINCEGLLETRDHVPSKVFLDELCPLNLPVVECGTKCKEGYSLDEEYLACFDRGFQPRT</sequence>
<protein>
    <submittedName>
        <fullName evidence="1">Uncharacterized protein</fullName>
    </submittedName>
</protein>
<evidence type="ECO:0000313" key="1">
    <source>
        <dbReference type="EMBL" id="QDT00500.1"/>
    </source>
</evidence>
<evidence type="ECO:0000313" key="2">
    <source>
        <dbReference type="Proteomes" id="UP000319852"/>
    </source>
</evidence>
<reference evidence="1 2" key="1">
    <citation type="submission" date="2019-02" db="EMBL/GenBank/DDBJ databases">
        <title>Deep-cultivation of Planctomycetes and their phenomic and genomic characterization uncovers novel biology.</title>
        <authorList>
            <person name="Wiegand S."/>
            <person name="Jogler M."/>
            <person name="Boedeker C."/>
            <person name="Pinto D."/>
            <person name="Vollmers J."/>
            <person name="Rivas-Marin E."/>
            <person name="Kohn T."/>
            <person name="Peeters S.H."/>
            <person name="Heuer A."/>
            <person name="Rast P."/>
            <person name="Oberbeckmann S."/>
            <person name="Bunk B."/>
            <person name="Jeske O."/>
            <person name="Meyerdierks A."/>
            <person name="Storesund J.E."/>
            <person name="Kallscheuer N."/>
            <person name="Luecker S."/>
            <person name="Lage O.M."/>
            <person name="Pohl T."/>
            <person name="Merkel B.J."/>
            <person name="Hornburger P."/>
            <person name="Mueller R.-W."/>
            <person name="Bruemmer F."/>
            <person name="Labrenz M."/>
            <person name="Spormann A.M."/>
            <person name="Op den Camp H."/>
            <person name="Overmann J."/>
            <person name="Amann R."/>
            <person name="Jetten M.S.M."/>
            <person name="Mascher T."/>
            <person name="Medema M.H."/>
            <person name="Devos D.P."/>
            <person name="Kaster A.-K."/>
            <person name="Ovreas L."/>
            <person name="Rohde M."/>
            <person name="Galperin M.Y."/>
            <person name="Jogler C."/>
        </authorList>
    </citation>
    <scope>NUCLEOTIDE SEQUENCE [LARGE SCALE GENOMIC DNA]</scope>
    <source>
        <strain evidence="1 2">HG15A2</strain>
    </source>
</reference>
<gene>
    <name evidence="1" type="ORF">HG15A2_38380</name>
</gene>
<proteinExistence type="predicted"/>
<name>A0A517N042_9BACT</name>
<dbReference type="KEGG" id="amob:HG15A2_38380"/>
<organism evidence="1 2">
    <name type="scientific">Adhaeretor mobilis</name>
    <dbReference type="NCBI Taxonomy" id="1930276"/>
    <lineage>
        <taxon>Bacteria</taxon>
        <taxon>Pseudomonadati</taxon>
        <taxon>Planctomycetota</taxon>
        <taxon>Planctomycetia</taxon>
        <taxon>Pirellulales</taxon>
        <taxon>Lacipirellulaceae</taxon>
        <taxon>Adhaeretor</taxon>
    </lineage>
</organism>
<dbReference type="AlphaFoldDB" id="A0A517N042"/>